<dbReference type="InterPro" id="IPR007829">
    <property type="entry name" value="TM2"/>
</dbReference>
<proteinExistence type="predicted"/>
<evidence type="ECO:0000256" key="1">
    <source>
        <dbReference type="ARBA" id="ARBA00004141"/>
    </source>
</evidence>
<keyword evidence="4 5" id="KW-0472">Membrane</keyword>
<dbReference type="AlphaFoldDB" id="W7UH69"/>
<gene>
    <name evidence="8" type="ORF">RF007C_09990</name>
</gene>
<feature type="transmembrane region" description="Helical" evidence="5">
    <location>
        <begin position="64"/>
        <end position="83"/>
    </location>
</feature>
<protein>
    <recommendedName>
        <fullName evidence="10">TM2 domain-containing protein</fullName>
    </recommendedName>
</protein>
<evidence type="ECO:0008006" key="10">
    <source>
        <dbReference type="Google" id="ProtNLM"/>
    </source>
</evidence>
<evidence type="ECO:0000313" key="8">
    <source>
        <dbReference type="EMBL" id="EWM53293.1"/>
    </source>
</evidence>
<dbReference type="RefSeq" id="WP_019680262.1">
    <property type="nucleotide sequence ID" value="NZ_ATAX01000026.1"/>
</dbReference>
<dbReference type="Proteomes" id="UP000019365">
    <property type="component" value="Unassembled WGS sequence"/>
</dbReference>
<dbReference type="PATRIC" id="fig|1341157.4.peg.2064"/>
<comment type="caution">
    <text evidence="8">The sequence shown here is derived from an EMBL/GenBank/DDBJ whole genome shotgun (WGS) entry which is preliminary data.</text>
</comment>
<keyword evidence="3 5" id="KW-1133">Transmembrane helix</keyword>
<name>W7UH69_RUMFL</name>
<comment type="subcellular location">
    <subcellularLocation>
        <location evidence="1">Membrane</location>
        <topology evidence="1">Multi-pass membrane protein</topology>
    </subcellularLocation>
</comment>
<evidence type="ECO:0000259" key="6">
    <source>
        <dbReference type="Pfam" id="PF05154"/>
    </source>
</evidence>
<evidence type="ECO:0000259" key="7">
    <source>
        <dbReference type="Pfam" id="PF13240"/>
    </source>
</evidence>
<organism evidence="8 9">
    <name type="scientific">Ruminococcus flavefaciens 007c</name>
    <dbReference type="NCBI Taxonomy" id="1341157"/>
    <lineage>
        <taxon>Bacteria</taxon>
        <taxon>Bacillati</taxon>
        <taxon>Bacillota</taxon>
        <taxon>Clostridia</taxon>
        <taxon>Eubacteriales</taxon>
        <taxon>Oscillospiraceae</taxon>
        <taxon>Ruminococcus</taxon>
    </lineage>
</organism>
<feature type="transmembrane region" description="Helical" evidence="5">
    <location>
        <begin position="89"/>
        <end position="113"/>
    </location>
</feature>
<dbReference type="Pfam" id="PF13240">
    <property type="entry name" value="Zn_Ribbon_1"/>
    <property type="match status" value="1"/>
</dbReference>
<evidence type="ECO:0000256" key="5">
    <source>
        <dbReference type="SAM" id="Phobius"/>
    </source>
</evidence>
<dbReference type="GO" id="GO:0016020">
    <property type="term" value="C:membrane"/>
    <property type="evidence" value="ECO:0007669"/>
    <property type="project" value="UniProtKB-SubCell"/>
</dbReference>
<dbReference type="InterPro" id="IPR026870">
    <property type="entry name" value="Zinc_ribbon_dom"/>
</dbReference>
<keyword evidence="9" id="KW-1185">Reference proteome</keyword>
<dbReference type="OrthoDB" id="9816361at2"/>
<keyword evidence="2 5" id="KW-0812">Transmembrane</keyword>
<dbReference type="eggNOG" id="COG2314">
    <property type="taxonomic scope" value="Bacteria"/>
</dbReference>
<dbReference type="Pfam" id="PF05154">
    <property type="entry name" value="TM2"/>
    <property type="match status" value="1"/>
</dbReference>
<feature type="domain" description="Zinc-ribbon" evidence="7">
    <location>
        <begin position="3"/>
        <end position="23"/>
    </location>
</feature>
<sequence length="134" mass="14657">MICNRCGKELSDGTNFCDECGNDLRFSRDNNQSYGQDNNQNYYQNYNYNYNTNYPNMVSAKSKVAAGLFGIFLGGLGVHNFYLGYTGRAVAQLLISVLSCGFLAVVSGIWGLIEGILILTGSINVDADGNPLRD</sequence>
<evidence type="ECO:0000256" key="3">
    <source>
        <dbReference type="ARBA" id="ARBA00022989"/>
    </source>
</evidence>
<evidence type="ECO:0000313" key="9">
    <source>
        <dbReference type="Proteomes" id="UP000019365"/>
    </source>
</evidence>
<reference evidence="8 9" key="1">
    <citation type="journal article" date="2014" name="PLoS ONE">
        <title>Rumen cellulosomics: divergent fiber-degrading strategies revealed by comparative genome-wide analysis of six ruminococcal strains.</title>
        <authorList>
            <person name="Dassa B."/>
            <person name="Borovok I."/>
            <person name="Ruimy-Israeli V."/>
            <person name="Lamed R."/>
            <person name="Flint H.J."/>
            <person name="Duncan S.H."/>
            <person name="Henrissat B."/>
            <person name="Coutinho P."/>
            <person name="Morrison M."/>
            <person name="Mosoni P."/>
            <person name="Yeoman C.J."/>
            <person name="White B.A."/>
            <person name="Bayer E.A."/>
        </authorList>
    </citation>
    <scope>NUCLEOTIDE SEQUENCE [LARGE SCALE GENOMIC DNA]</scope>
    <source>
        <strain evidence="8 9">007c</strain>
    </source>
</reference>
<feature type="domain" description="TM2" evidence="6">
    <location>
        <begin position="60"/>
        <end position="115"/>
    </location>
</feature>
<evidence type="ECO:0000256" key="2">
    <source>
        <dbReference type="ARBA" id="ARBA00022692"/>
    </source>
</evidence>
<dbReference type="EMBL" id="ATAX01000026">
    <property type="protein sequence ID" value="EWM53293.1"/>
    <property type="molecule type" value="Genomic_DNA"/>
</dbReference>
<accession>W7UH69</accession>
<evidence type="ECO:0000256" key="4">
    <source>
        <dbReference type="ARBA" id="ARBA00023136"/>
    </source>
</evidence>